<dbReference type="EMBL" id="FXAG01000036">
    <property type="protein sequence ID" value="SMF56451.1"/>
    <property type="molecule type" value="Genomic_DNA"/>
</dbReference>
<evidence type="ECO:0000313" key="1">
    <source>
        <dbReference type="EMBL" id="SMF56451.1"/>
    </source>
</evidence>
<protein>
    <recommendedName>
        <fullName evidence="3">Pre-peptidase C-terminal domain-containing protein</fullName>
    </recommendedName>
</protein>
<proteinExistence type="predicted"/>
<dbReference type="Proteomes" id="UP000192920">
    <property type="component" value="Unassembled WGS sequence"/>
</dbReference>
<keyword evidence="2" id="KW-1185">Reference proteome</keyword>
<gene>
    <name evidence="1" type="ORF">SAMN02745746_03999</name>
</gene>
<evidence type="ECO:0008006" key="3">
    <source>
        <dbReference type="Google" id="ProtNLM"/>
    </source>
</evidence>
<dbReference type="RefSeq" id="WP_200811092.1">
    <property type="nucleotide sequence ID" value="NZ_FXAG01000036.1"/>
</dbReference>
<dbReference type="AlphaFoldDB" id="A0A1Y6CC42"/>
<name>A0A1Y6CC42_9NEIS</name>
<sequence length="265" mass="27042">GNLTDLLTLPVAGIYTIVLNPEGAAIGSMTLQLFSVPPDVTGPITVDGPPVTATTTVSQNVSLTFGGSLGQRVSLQSTSSTYNGWVDVFIYKPAADGSASTSNGVIYQTCCWGSGNLTDLLILPAAGTYTIVLNPEGAATGSMTLQLFSVPPDAMGTITVGGPPVTMTTTSPVQNASLTFSGSLGQQVALQSTSTTYPGWINVFIYKPAADGSASTSNGALYQSCCWSGNTSTGVQTLPSTGTYTILLDPPGMMTGGMTLNLLSQ</sequence>
<feature type="non-terminal residue" evidence="1">
    <location>
        <position position="1"/>
    </location>
</feature>
<evidence type="ECO:0000313" key="2">
    <source>
        <dbReference type="Proteomes" id="UP000192920"/>
    </source>
</evidence>
<dbReference type="Gene3D" id="2.60.120.380">
    <property type="match status" value="2"/>
</dbReference>
<accession>A0A1Y6CC42</accession>
<reference evidence="2" key="1">
    <citation type="submission" date="2017-04" db="EMBL/GenBank/DDBJ databases">
        <authorList>
            <person name="Varghese N."/>
            <person name="Submissions S."/>
        </authorList>
    </citation>
    <scope>NUCLEOTIDE SEQUENCE [LARGE SCALE GENOMIC DNA]</scope>
    <source>
        <strain evidence="2">DSM 22618</strain>
    </source>
</reference>
<organism evidence="1 2">
    <name type="scientific">Pseudogulbenkiania subflava DSM 22618</name>
    <dbReference type="NCBI Taxonomy" id="1123014"/>
    <lineage>
        <taxon>Bacteria</taxon>
        <taxon>Pseudomonadati</taxon>
        <taxon>Pseudomonadota</taxon>
        <taxon>Betaproteobacteria</taxon>
        <taxon>Neisseriales</taxon>
        <taxon>Chromobacteriaceae</taxon>
        <taxon>Pseudogulbenkiania</taxon>
    </lineage>
</organism>